<comment type="similarity">
    <text evidence="1">Belongs to the nitroreductase family.</text>
</comment>
<feature type="domain" description="Nitroreductase" evidence="3">
    <location>
        <begin position="8"/>
        <end position="150"/>
    </location>
</feature>
<name>A0A9D1W3C9_9FIRM</name>
<evidence type="ECO:0000256" key="2">
    <source>
        <dbReference type="ARBA" id="ARBA00023002"/>
    </source>
</evidence>
<reference evidence="4" key="1">
    <citation type="journal article" date="2021" name="PeerJ">
        <title>Extensive microbial diversity within the chicken gut microbiome revealed by metagenomics and culture.</title>
        <authorList>
            <person name="Gilroy R."/>
            <person name="Ravi A."/>
            <person name="Getino M."/>
            <person name="Pursley I."/>
            <person name="Horton D.L."/>
            <person name="Alikhan N.F."/>
            <person name="Baker D."/>
            <person name="Gharbi K."/>
            <person name="Hall N."/>
            <person name="Watson M."/>
            <person name="Adriaenssens E.M."/>
            <person name="Foster-Nyarko E."/>
            <person name="Jarju S."/>
            <person name="Secka A."/>
            <person name="Antonio M."/>
            <person name="Oren A."/>
            <person name="Chaudhuri R.R."/>
            <person name="La Ragione R."/>
            <person name="Hildebrand F."/>
            <person name="Pallen M.J."/>
        </authorList>
    </citation>
    <scope>NUCLEOTIDE SEQUENCE</scope>
    <source>
        <strain evidence="4">ChiGjej4B4-12881</strain>
    </source>
</reference>
<dbReference type="GO" id="GO:0016491">
    <property type="term" value="F:oxidoreductase activity"/>
    <property type="evidence" value="ECO:0007669"/>
    <property type="project" value="UniProtKB-KW"/>
</dbReference>
<dbReference type="Proteomes" id="UP000886780">
    <property type="component" value="Unassembled WGS sequence"/>
</dbReference>
<dbReference type="Gene3D" id="2.20.180.10">
    <property type="entry name" value="putative fmn-dependent nitroreductase like domains"/>
    <property type="match status" value="1"/>
</dbReference>
<sequence length="189" mass="21189">MLKDLLKKSRSIRRFYEEDEVPEEMIRDWVDNARYTPSTANGQTLKFRICTSQEDKEIIFPNLKWAGALPDWDGPEPGERPAAYVLIFDDLSLAKNRPVDTGICAQTIMLSAAEAGYGGCILASVNRPEVMRGLGIDQERYALALVLAIGRPKETVMLVPVGEDGSTKYYRDPDGIHYVPKRGLDEILI</sequence>
<dbReference type="PANTHER" id="PTHR43673:SF10">
    <property type="entry name" value="NADH DEHYDROGENASE_NAD(P)H NITROREDUCTASE XCC3605-RELATED"/>
    <property type="match status" value="1"/>
</dbReference>
<gene>
    <name evidence="4" type="ORF">IAA28_01880</name>
</gene>
<dbReference type="Pfam" id="PF00881">
    <property type="entry name" value="Nitroreductase"/>
    <property type="match status" value="1"/>
</dbReference>
<reference evidence="4" key="2">
    <citation type="submission" date="2021-04" db="EMBL/GenBank/DDBJ databases">
        <authorList>
            <person name="Gilroy R."/>
        </authorList>
    </citation>
    <scope>NUCLEOTIDE SEQUENCE</scope>
    <source>
        <strain evidence="4">ChiGjej4B4-12881</strain>
    </source>
</reference>
<dbReference type="PANTHER" id="PTHR43673">
    <property type="entry name" value="NAD(P)H NITROREDUCTASE YDGI-RELATED"/>
    <property type="match status" value="1"/>
</dbReference>
<dbReference type="AlphaFoldDB" id="A0A9D1W3C9"/>
<dbReference type="InterPro" id="IPR000415">
    <property type="entry name" value="Nitroreductase-like"/>
</dbReference>
<protein>
    <submittedName>
        <fullName evidence="4">Nitroreductase family protein</fullName>
    </submittedName>
</protein>
<evidence type="ECO:0000256" key="1">
    <source>
        <dbReference type="ARBA" id="ARBA00007118"/>
    </source>
</evidence>
<dbReference type="CDD" id="cd02062">
    <property type="entry name" value="Nitro_FMN_reductase"/>
    <property type="match status" value="1"/>
</dbReference>
<comment type="caution">
    <text evidence="4">The sequence shown here is derived from an EMBL/GenBank/DDBJ whole genome shotgun (WGS) entry which is preliminary data.</text>
</comment>
<accession>A0A9D1W3C9</accession>
<dbReference type="SUPFAM" id="SSF55469">
    <property type="entry name" value="FMN-dependent nitroreductase-like"/>
    <property type="match status" value="1"/>
</dbReference>
<evidence type="ECO:0000259" key="3">
    <source>
        <dbReference type="Pfam" id="PF00881"/>
    </source>
</evidence>
<evidence type="ECO:0000313" key="4">
    <source>
        <dbReference type="EMBL" id="HIX51537.1"/>
    </source>
</evidence>
<dbReference type="Gene3D" id="3.40.109.10">
    <property type="entry name" value="NADH Oxidase"/>
    <property type="match status" value="1"/>
</dbReference>
<organism evidence="4 5">
    <name type="scientific">Candidatus Lachnoclostridium stercoripullorum</name>
    <dbReference type="NCBI Taxonomy" id="2838635"/>
    <lineage>
        <taxon>Bacteria</taxon>
        <taxon>Bacillati</taxon>
        <taxon>Bacillota</taxon>
        <taxon>Clostridia</taxon>
        <taxon>Lachnospirales</taxon>
        <taxon>Lachnospiraceae</taxon>
    </lineage>
</organism>
<keyword evidence="2" id="KW-0560">Oxidoreductase</keyword>
<proteinExistence type="inferred from homology"/>
<dbReference type="EMBL" id="DXEU01000032">
    <property type="protein sequence ID" value="HIX51537.1"/>
    <property type="molecule type" value="Genomic_DNA"/>
</dbReference>
<dbReference type="InterPro" id="IPR023312">
    <property type="entry name" value="Put_nitroreductase_C_bac"/>
</dbReference>
<dbReference type="InterPro" id="IPR029479">
    <property type="entry name" value="Nitroreductase"/>
</dbReference>
<evidence type="ECO:0000313" key="5">
    <source>
        <dbReference type="Proteomes" id="UP000886780"/>
    </source>
</evidence>